<dbReference type="GO" id="GO:0050525">
    <property type="term" value="F:cutinase activity"/>
    <property type="evidence" value="ECO:0007669"/>
    <property type="project" value="UniProtKB-UniRule"/>
</dbReference>
<dbReference type="InterPro" id="IPR043580">
    <property type="entry name" value="CUTINASE_1"/>
</dbReference>
<evidence type="ECO:0000313" key="11">
    <source>
        <dbReference type="Proteomes" id="UP001161757"/>
    </source>
</evidence>
<feature type="compositionally biased region" description="Low complexity" evidence="9">
    <location>
        <begin position="247"/>
        <end position="310"/>
    </location>
</feature>
<feature type="chain" id="PRO_5042669296" description="Cutinase" evidence="8">
    <location>
        <begin position="24"/>
        <end position="375"/>
    </location>
</feature>
<comment type="function">
    <text evidence="8">Catalyzes the hydrolysis of complex carboxylic polyesters found in the cell wall of plants. Degrades cutin, a macromolecule that forms the structure of the plant cuticle.</text>
</comment>
<reference evidence="10" key="1">
    <citation type="submission" date="2023-01" db="EMBL/GenBank/DDBJ databases">
        <title>Exophiala dermititidis isolated from Cystic Fibrosis Patient.</title>
        <authorList>
            <person name="Kurbessoian T."/>
            <person name="Crocker A."/>
            <person name="Murante D."/>
            <person name="Hogan D.A."/>
            <person name="Stajich J.E."/>
        </authorList>
    </citation>
    <scope>NUCLEOTIDE SEQUENCE</scope>
    <source>
        <strain evidence="10">Ex8</strain>
    </source>
</reference>
<dbReference type="EC" id="3.1.1.74" evidence="8"/>
<evidence type="ECO:0000256" key="5">
    <source>
        <dbReference type="ARBA" id="ARBA00022729"/>
    </source>
</evidence>
<organism evidence="10 11">
    <name type="scientific">Exophiala dermatitidis</name>
    <name type="common">Black yeast-like fungus</name>
    <name type="synonym">Wangiella dermatitidis</name>
    <dbReference type="NCBI Taxonomy" id="5970"/>
    <lineage>
        <taxon>Eukaryota</taxon>
        <taxon>Fungi</taxon>
        <taxon>Dikarya</taxon>
        <taxon>Ascomycota</taxon>
        <taxon>Pezizomycotina</taxon>
        <taxon>Eurotiomycetes</taxon>
        <taxon>Chaetothyriomycetidae</taxon>
        <taxon>Chaetothyriales</taxon>
        <taxon>Herpotrichiellaceae</taxon>
        <taxon>Exophiala</taxon>
    </lineage>
</organism>
<comment type="caution">
    <text evidence="10">The sequence shown here is derived from an EMBL/GenBank/DDBJ whole genome shotgun (WGS) entry which is preliminary data.</text>
</comment>
<comment type="similarity">
    <text evidence="2 8">Belongs to the cutinase family.</text>
</comment>
<gene>
    <name evidence="10" type="ORF">HRR80_002265</name>
</gene>
<feature type="signal peptide" evidence="8">
    <location>
        <begin position="1"/>
        <end position="23"/>
    </location>
</feature>
<dbReference type="InterPro" id="IPR029058">
    <property type="entry name" value="AB_hydrolase_fold"/>
</dbReference>
<dbReference type="SMART" id="SM01110">
    <property type="entry name" value="Cutinase"/>
    <property type="match status" value="1"/>
</dbReference>
<dbReference type="PROSITE" id="PS00155">
    <property type="entry name" value="CUTINASE_1"/>
    <property type="match status" value="1"/>
</dbReference>
<keyword evidence="4 8" id="KW-0964">Secreted</keyword>
<dbReference type="SUPFAM" id="SSF53474">
    <property type="entry name" value="alpha/beta-Hydrolases"/>
    <property type="match status" value="1"/>
</dbReference>
<evidence type="ECO:0000256" key="6">
    <source>
        <dbReference type="ARBA" id="ARBA00022801"/>
    </source>
</evidence>
<dbReference type="PANTHER" id="PTHR33630:SF13">
    <property type="entry name" value="ACETYLXYLAN ESTERASE"/>
    <property type="match status" value="1"/>
</dbReference>
<name>A0AAN6EZW2_EXODE</name>
<keyword evidence="6 8" id="KW-0378">Hydrolase</keyword>
<proteinExistence type="inferred from homology"/>
<evidence type="ECO:0000256" key="4">
    <source>
        <dbReference type="ARBA" id="ARBA00022525"/>
    </source>
</evidence>
<comment type="subcellular location">
    <subcellularLocation>
        <location evidence="1 8">Secreted</location>
    </subcellularLocation>
</comment>
<accession>A0AAN6EZW2</accession>
<keyword evidence="5 8" id="KW-0732">Signal</keyword>
<dbReference type="Pfam" id="PF01083">
    <property type="entry name" value="Cutinase"/>
    <property type="match status" value="1"/>
</dbReference>
<evidence type="ECO:0000256" key="9">
    <source>
        <dbReference type="SAM" id="MobiDB-lite"/>
    </source>
</evidence>
<evidence type="ECO:0000256" key="2">
    <source>
        <dbReference type="ARBA" id="ARBA00007534"/>
    </source>
</evidence>
<evidence type="ECO:0000256" key="1">
    <source>
        <dbReference type="ARBA" id="ARBA00004613"/>
    </source>
</evidence>
<evidence type="ECO:0000256" key="3">
    <source>
        <dbReference type="ARBA" id="ARBA00022487"/>
    </source>
</evidence>
<evidence type="ECO:0000313" key="10">
    <source>
        <dbReference type="EMBL" id="KAJ8993759.1"/>
    </source>
</evidence>
<dbReference type="Proteomes" id="UP001161757">
    <property type="component" value="Unassembled WGS sequence"/>
</dbReference>
<dbReference type="Gene3D" id="3.40.50.1820">
    <property type="entry name" value="alpha/beta hydrolase"/>
    <property type="match status" value="1"/>
</dbReference>
<dbReference type="AlphaFoldDB" id="A0AAN6EZW2"/>
<evidence type="ECO:0000256" key="7">
    <source>
        <dbReference type="ARBA" id="ARBA00023157"/>
    </source>
</evidence>
<comment type="catalytic activity">
    <reaction evidence="8">
        <text>cutin + H2O = cutin monomers.</text>
        <dbReference type="EC" id="3.1.1.74"/>
    </reaction>
</comment>
<sequence length="375" mass="38554">MLFTSSSRLFLASFALTWAVSTAEPIWRRDDSCKDVHIFLAKGNNEPYPGRQGKLAGAICYGLDSCDYEDIQYYNPVEADYCASVTEGAQNGLSQVTAYAARCPDAKLVLSGYSQGAQIVGDVLGGGGGVFFNNCTQPVNAALDPTTSPGNKIVAALVFGDTRHVAGQPYNVESGAGATGLFPRSAEQLTTLNRFSSVLRSYCVATDPICAASYGSEDATTHLTYFDVYTDAAAGWVKEMVNKAQEQSSTTTTSTTSSATTQSTTQSITTTINTSNSNTTSSSAVPTSYSSAPFGNSTTNSTSSGVSSSTKATTASLSTSAVASSTASTTSAGAGSTTSSSQTAPATIAPVNGATRAQGYTGVILSVMGFLAFAL</sequence>
<dbReference type="InterPro" id="IPR000675">
    <property type="entry name" value="Cutinase/axe"/>
</dbReference>
<feature type="region of interest" description="Disordered" evidence="9">
    <location>
        <begin position="246"/>
        <end position="310"/>
    </location>
</feature>
<dbReference type="GO" id="GO:0005576">
    <property type="term" value="C:extracellular region"/>
    <property type="evidence" value="ECO:0007669"/>
    <property type="project" value="UniProtKB-SubCell"/>
</dbReference>
<keyword evidence="3 8" id="KW-0719">Serine esterase</keyword>
<protein>
    <recommendedName>
        <fullName evidence="8">Cutinase</fullName>
        <ecNumber evidence="8">3.1.1.74</ecNumber>
    </recommendedName>
</protein>
<keyword evidence="7" id="KW-1015">Disulfide bond</keyword>
<dbReference type="PANTHER" id="PTHR33630">
    <property type="entry name" value="CUTINASE RV1984C-RELATED-RELATED"/>
    <property type="match status" value="1"/>
</dbReference>
<evidence type="ECO:0000256" key="8">
    <source>
        <dbReference type="RuleBase" id="RU361263"/>
    </source>
</evidence>
<dbReference type="EMBL" id="JAJGCB010000003">
    <property type="protein sequence ID" value="KAJ8993759.1"/>
    <property type="molecule type" value="Genomic_DNA"/>
</dbReference>